<dbReference type="SUPFAM" id="SSF55194">
    <property type="entry name" value="Ribosome recycling factor, RRF"/>
    <property type="match status" value="1"/>
</dbReference>
<dbReference type="InterPro" id="IPR036191">
    <property type="entry name" value="RRF_sf"/>
</dbReference>
<evidence type="ECO:0000313" key="7">
    <source>
        <dbReference type="Proteomes" id="UP000016801"/>
    </source>
</evidence>
<dbReference type="Gene3D" id="1.10.132.20">
    <property type="entry name" value="Ribosome-recycling factor"/>
    <property type="match status" value="1"/>
</dbReference>
<proteinExistence type="inferred from homology"/>
<feature type="compositionally biased region" description="Low complexity" evidence="4">
    <location>
        <begin position="30"/>
        <end position="42"/>
    </location>
</feature>
<comment type="similarity">
    <text evidence="1">Belongs to the RRF family.</text>
</comment>
<dbReference type="InterPro" id="IPR002661">
    <property type="entry name" value="Ribosome_recyc_fac"/>
</dbReference>
<dbReference type="STRING" id="1111077.M1W9D5"/>
<accession>M1W9D5</accession>
<dbReference type="InterPro" id="IPR023584">
    <property type="entry name" value="Ribosome_recyc_fac_dom"/>
</dbReference>
<dbReference type="PhylomeDB" id="M1W9D5"/>
<keyword evidence="7" id="KW-1185">Reference proteome</keyword>
<evidence type="ECO:0000256" key="2">
    <source>
        <dbReference type="ARBA" id="ARBA00022917"/>
    </source>
</evidence>
<dbReference type="OrthoDB" id="407355at2759"/>
<evidence type="ECO:0000256" key="4">
    <source>
        <dbReference type="SAM" id="MobiDB-lite"/>
    </source>
</evidence>
<name>M1W9D5_CLAP2</name>
<organism evidence="6 7">
    <name type="scientific">Claviceps purpurea (strain 20.1)</name>
    <name type="common">Ergot fungus</name>
    <name type="synonym">Sphacelia segetum</name>
    <dbReference type="NCBI Taxonomy" id="1111077"/>
    <lineage>
        <taxon>Eukaryota</taxon>
        <taxon>Fungi</taxon>
        <taxon>Dikarya</taxon>
        <taxon>Ascomycota</taxon>
        <taxon>Pezizomycotina</taxon>
        <taxon>Sordariomycetes</taxon>
        <taxon>Hypocreomycetidae</taxon>
        <taxon>Hypocreales</taxon>
        <taxon>Clavicipitaceae</taxon>
        <taxon>Claviceps</taxon>
    </lineage>
</organism>
<evidence type="ECO:0000259" key="5">
    <source>
        <dbReference type="Pfam" id="PF01765"/>
    </source>
</evidence>
<dbReference type="GO" id="GO:0006412">
    <property type="term" value="P:translation"/>
    <property type="evidence" value="ECO:0007669"/>
    <property type="project" value="UniProtKB-KW"/>
</dbReference>
<comment type="function">
    <text evidence="3">Necessary for protein synthesis in mitochondria. Functions as a ribosome recycling factor in mitochondria.</text>
</comment>
<evidence type="ECO:0000256" key="1">
    <source>
        <dbReference type="ARBA" id="ARBA00005912"/>
    </source>
</evidence>
<feature type="compositionally biased region" description="Low complexity" evidence="4">
    <location>
        <begin position="64"/>
        <end position="81"/>
    </location>
</feature>
<dbReference type="EMBL" id="CAGA01000017">
    <property type="protein sequence ID" value="CCE29793.1"/>
    <property type="molecule type" value="Genomic_DNA"/>
</dbReference>
<reference evidence="6 7" key="1">
    <citation type="journal article" date="2013" name="PLoS Genet.">
        <title>Plant-symbiotic fungi as chemical engineers: Multi-genome analysis of the Clavicipitaceae reveals dynamics of alkaloid loci.</title>
        <authorList>
            <person name="Schardl C.L."/>
            <person name="Young C.A."/>
            <person name="Hesse U."/>
            <person name="Amyotte S.G."/>
            <person name="Andreeva K."/>
            <person name="Calie P.J."/>
            <person name="Fleetwood D.J."/>
            <person name="Haws D.C."/>
            <person name="Moore N."/>
            <person name="Oeser B."/>
            <person name="Panaccione D.G."/>
            <person name="Schweri K.K."/>
            <person name="Voisey C.R."/>
            <person name="Farman M.L."/>
            <person name="Jaromczyk J.W."/>
            <person name="Roe B.A."/>
            <person name="O'Sullivan D.M."/>
            <person name="Scott B."/>
            <person name="Tudzynski P."/>
            <person name="An Z."/>
            <person name="Arnaoudova E.G."/>
            <person name="Bullock C.T."/>
            <person name="Charlton N.D."/>
            <person name="Chen L."/>
            <person name="Cox M."/>
            <person name="Dinkins R.D."/>
            <person name="Florea S."/>
            <person name="Glenn A.E."/>
            <person name="Gordon A."/>
            <person name="Gueldener U."/>
            <person name="Harris D.R."/>
            <person name="Hollin W."/>
            <person name="Jaromczyk J."/>
            <person name="Johnson R.D."/>
            <person name="Khan A.K."/>
            <person name="Leistner E."/>
            <person name="Leuchtmann A."/>
            <person name="Li C."/>
            <person name="Liu J."/>
            <person name="Liu J."/>
            <person name="Liu M."/>
            <person name="Mace W."/>
            <person name="Machado C."/>
            <person name="Nagabhyru P."/>
            <person name="Pan J."/>
            <person name="Schmid J."/>
            <person name="Sugawara K."/>
            <person name="Steiner U."/>
            <person name="Takach J.E."/>
            <person name="Tanaka E."/>
            <person name="Webb J.S."/>
            <person name="Wilson E.V."/>
            <person name="Wiseman J.L."/>
            <person name="Yoshida R."/>
            <person name="Zeng Z."/>
        </authorList>
    </citation>
    <scope>NUCLEOTIDE SEQUENCE [LARGE SCALE GENOMIC DNA]</scope>
    <source>
        <strain evidence="6 7">20.1</strain>
    </source>
</reference>
<dbReference type="PANTHER" id="PTHR20982:SF3">
    <property type="entry name" value="MITOCHONDRIAL RIBOSOME RECYCLING FACTOR PSEUDO 1"/>
    <property type="match status" value="1"/>
</dbReference>
<dbReference type="AlphaFoldDB" id="M1W9D5"/>
<dbReference type="eggNOG" id="KOG4759">
    <property type="taxonomic scope" value="Eukaryota"/>
</dbReference>
<dbReference type="Gene3D" id="3.30.1360.40">
    <property type="match status" value="1"/>
</dbReference>
<dbReference type="GO" id="GO:0005739">
    <property type="term" value="C:mitochondrion"/>
    <property type="evidence" value="ECO:0007669"/>
    <property type="project" value="TreeGrafter"/>
</dbReference>
<dbReference type="Proteomes" id="UP000016801">
    <property type="component" value="Unassembled WGS sequence"/>
</dbReference>
<dbReference type="GO" id="GO:0043023">
    <property type="term" value="F:ribosomal large subunit binding"/>
    <property type="evidence" value="ECO:0007669"/>
    <property type="project" value="TreeGrafter"/>
</dbReference>
<protein>
    <recommendedName>
        <fullName evidence="5">Ribosome recycling factor domain-containing protein</fullName>
    </recommendedName>
</protein>
<evidence type="ECO:0000256" key="3">
    <source>
        <dbReference type="ARBA" id="ARBA00024909"/>
    </source>
</evidence>
<gene>
    <name evidence="6" type="ORF">CPUR_03640</name>
</gene>
<sequence>MALPSRSLLVRRVFGLTASVEAPISISIPRQQQQQQQQQQRQSLARAFHTSPPTFKKRKVAPASNSPPRGSNNTSSSSPGSVAEKSAPNPEDPLDFSSLLAVFAATDAHFKAQLQTVLHGGRFNPDNLGALPVTVKPSEEANGAHKTTTTFPLRELAQVVPRSGRTISLLVNDREYIKPIMSAVQASKDYNQQPQRSEDNDLELLMKVELERKDDLIRRVKEVAQGWKEKIRQGRSRHDKVLKGWAKKGTVLKDVAHKAEKELQKVLDEKMKEIAAEEVQALKQLER</sequence>
<dbReference type="HOGENOM" id="CLU_072873_1_0_1"/>
<dbReference type="VEuPathDB" id="FungiDB:CPUR_03640"/>
<dbReference type="PANTHER" id="PTHR20982">
    <property type="entry name" value="RIBOSOME RECYCLING FACTOR"/>
    <property type="match status" value="1"/>
</dbReference>
<evidence type="ECO:0000313" key="6">
    <source>
        <dbReference type="EMBL" id="CCE29793.1"/>
    </source>
</evidence>
<dbReference type="Pfam" id="PF01765">
    <property type="entry name" value="RRF"/>
    <property type="match status" value="1"/>
</dbReference>
<comment type="caution">
    <text evidence="6">The sequence shown here is derived from an EMBL/GenBank/DDBJ whole genome shotgun (WGS) entry which is preliminary data.</text>
</comment>
<feature type="region of interest" description="Disordered" evidence="4">
    <location>
        <begin position="28"/>
        <end position="91"/>
    </location>
</feature>
<keyword evidence="2" id="KW-0648">Protein biosynthesis</keyword>
<feature type="domain" description="Ribosome recycling factor" evidence="5">
    <location>
        <begin position="110"/>
        <end position="277"/>
    </location>
</feature>